<reference evidence="1" key="1">
    <citation type="submission" date="2019-05" db="EMBL/GenBank/DDBJ databases">
        <authorList>
            <person name="Piombo E."/>
        </authorList>
    </citation>
    <scope>NUCLEOTIDE SEQUENCE</scope>
    <source>
        <strain evidence="1">C2S</strain>
    </source>
</reference>
<accession>A0A9Q9RB39</accession>
<protein>
    <submittedName>
        <fullName evidence="1">Uncharacterized protein</fullName>
    </submittedName>
</protein>
<organism evidence="1 2">
    <name type="scientific">Fusarium fujikuroi</name>
    <name type="common">Bakanae and foot rot disease fungus</name>
    <name type="synonym">Gibberella fujikuroi</name>
    <dbReference type="NCBI Taxonomy" id="5127"/>
    <lineage>
        <taxon>Eukaryota</taxon>
        <taxon>Fungi</taxon>
        <taxon>Dikarya</taxon>
        <taxon>Ascomycota</taxon>
        <taxon>Pezizomycotina</taxon>
        <taxon>Sordariomycetes</taxon>
        <taxon>Hypocreomycetidae</taxon>
        <taxon>Hypocreales</taxon>
        <taxon>Nectriaceae</taxon>
        <taxon>Fusarium</taxon>
        <taxon>Fusarium fujikuroi species complex</taxon>
    </lineage>
</organism>
<name>A0A9Q9RB39_FUSFU</name>
<evidence type="ECO:0000313" key="1">
    <source>
        <dbReference type="EMBL" id="VTT55140.1"/>
    </source>
</evidence>
<proteinExistence type="predicted"/>
<dbReference type="Proteomes" id="UP000760494">
    <property type="component" value="Unassembled WGS sequence"/>
</dbReference>
<evidence type="ECO:0000313" key="2">
    <source>
        <dbReference type="Proteomes" id="UP000760494"/>
    </source>
</evidence>
<dbReference type="AlphaFoldDB" id="A0A9Q9RB39"/>
<dbReference type="EMBL" id="CABFJX010000001">
    <property type="protein sequence ID" value="VTT55140.1"/>
    <property type="molecule type" value="Genomic_DNA"/>
</dbReference>
<comment type="caution">
    <text evidence="1">The sequence shown here is derived from an EMBL/GenBank/DDBJ whole genome shotgun (WGS) entry which is preliminary data.</text>
</comment>
<gene>
    <name evidence="1" type="ORF">C2S_28</name>
</gene>
<sequence length="157" mass="17749">MTPLFPQRIFDIKIISPAQLIDELATPRLPRYRRVHNFRTSCGLVSIKPGFATVLLSLGDTPYSFSSNSFNADFPENPVLSQNVHTFEAFDIFQNNLFLDNHSQLPNLDLVQDDDLLLTVPELAAPDETGTGQFTSERLYLRYESDIDPQNDTSTIL</sequence>